<organism evidence="4 5">
    <name type="scientific">Didymella glomerata</name>
    <dbReference type="NCBI Taxonomy" id="749621"/>
    <lineage>
        <taxon>Eukaryota</taxon>
        <taxon>Fungi</taxon>
        <taxon>Dikarya</taxon>
        <taxon>Ascomycota</taxon>
        <taxon>Pezizomycotina</taxon>
        <taxon>Dothideomycetes</taxon>
        <taxon>Pleosporomycetidae</taxon>
        <taxon>Pleosporales</taxon>
        <taxon>Pleosporineae</taxon>
        <taxon>Didymellaceae</taxon>
        <taxon>Didymella</taxon>
    </lineage>
</organism>
<keyword evidence="2" id="KW-1133">Transmembrane helix</keyword>
<feature type="region of interest" description="Disordered" evidence="1">
    <location>
        <begin position="252"/>
        <end position="300"/>
    </location>
</feature>
<keyword evidence="2" id="KW-0472">Membrane</keyword>
<feature type="domain" description="DUF7702" evidence="3">
    <location>
        <begin position="5"/>
        <end position="243"/>
    </location>
</feature>
<dbReference type="EMBL" id="JAPEUV010000020">
    <property type="protein sequence ID" value="KAJ4339751.1"/>
    <property type="molecule type" value="Genomic_DNA"/>
</dbReference>
<dbReference type="InterPro" id="IPR056119">
    <property type="entry name" value="DUF7702"/>
</dbReference>
<feature type="transmembrane region" description="Helical" evidence="2">
    <location>
        <begin position="39"/>
        <end position="59"/>
    </location>
</feature>
<comment type="caution">
    <text evidence="4">The sequence shown here is derived from an EMBL/GenBank/DDBJ whole genome shotgun (WGS) entry which is preliminary data.</text>
</comment>
<dbReference type="PANTHER" id="PTHR42109">
    <property type="entry name" value="UNPLACED GENOMIC SCAFFOLD UM_SCAF_CONTIG_1.265, WHOLE GENOME SHOTGUN SEQUENCE"/>
    <property type="match status" value="1"/>
</dbReference>
<dbReference type="PANTHER" id="PTHR42109:SF2">
    <property type="entry name" value="INTEGRAL MEMBRANE PROTEIN"/>
    <property type="match status" value="1"/>
</dbReference>
<gene>
    <name evidence="4" type="ORF">N0V87_002951</name>
</gene>
<dbReference type="Proteomes" id="UP001140562">
    <property type="component" value="Unassembled WGS sequence"/>
</dbReference>
<accession>A0A9W8X2X7</accession>
<feature type="transmembrane region" description="Helical" evidence="2">
    <location>
        <begin position="6"/>
        <end position="27"/>
    </location>
</feature>
<feature type="transmembrane region" description="Helical" evidence="2">
    <location>
        <begin position="217"/>
        <end position="239"/>
    </location>
</feature>
<protein>
    <recommendedName>
        <fullName evidence="3">DUF7702 domain-containing protein</fullName>
    </recommendedName>
</protein>
<evidence type="ECO:0000256" key="2">
    <source>
        <dbReference type="SAM" id="Phobius"/>
    </source>
</evidence>
<feature type="transmembrane region" description="Helical" evidence="2">
    <location>
        <begin position="71"/>
        <end position="91"/>
    </location>
</feature>
<keyword evidence="5" id="KW-1185">Reference proteome</keyword>
<feature type="compositionally biased region" description="Polar residues" evidence="1">
    <location>
        <begin position="291"/>
        <end position="300"/>
    </location>
</feature>
<name>A0A9W8X2X7_9PLEO</name>
<evidence type="ECO:0000313" key="4">
    <source>
        <dbReference type="EMBL" id="KAJ4339751.1"/>
    </source>
</evidence>
<sequence>MTWNGRDTIALVELIFFSPCLLLSAFVCFRHGFSRSSGWFYTLILCMIRTIGGICQFVTHSDQSAGLLQTILILDSVGLAPLLLATLGLLFRFVDFVNAKATPKFTIGHFRLLKLLLVIATILAIAGGTHISVDPNGTYQIPTTSKVGVTLYIVGFAGITLMFLLSLPHFSVLPSKERRVPIAIVIALPFIAARLLYSVLSVFLHDHLFSVANGSPAVRLGMAVIEEIAVVGIYVVLGLSVDKLDASTKAPISSRPWSAKKSTRKQRVAPTASVDSEAQHLHVYPAPPSPRYSQTLGVAR</sequence>
<keyword evidence="2" id="KW-0812">Transmembrane</keyword>
<dbReference type="OrthoDB" id="2560628at2759"/>
<dbReference type="AlphaFoldDB" id="A0A9W8X2X7"/>
<evidence type="ECO:0000313" key="5">
    <source>
        <dbReference type="Proteomes" id="UP001140562"/>
    </source>
</evidence>
<evidence type="ECO:0000256" key="1">
    <source>
        <dbReference type="SAM" id="MobiDB-lite"/>
    </source>
</evidence>
<proteinExistence type="predicted"/>
<evidence type="ECO:0000259" key="3">
    <source>
        <dbReference type="Pfam" id="PF24800"/>
    </source>
</evidence>
<feature type="transmembrane region" description="Helical" evidence="2">
    <location>
        <begin position="182"/>
        <end position="205"/>
    </location>
</feature>
<feature type="transmembrane region" description="Helical" evidence="2">
    <location>
        <begin position="112"/>
        <end position="131"/>
    </location>
</feature>
<feature type="transmembrane region" description="Helical" evidence="2">
    <location>
        <begin position="151"/>
        <end position="170"/>
    </location>
</feature>
<reference evidence="4" key="1">
    <citation type="submission" date="2022-10" db="EMBL/GenBank/DDBJ databases">
        <title>Tapping the CABI collections for fungal endophytes: first genome assemblies for Collariella, Neodidymelliopsis, Ascochyta clinopodiicola, Didymella pomorum, Didymosphaeria variabile, Neocosmospora piperis and Neocucurbitaria cava.</title>
        <authorList>
            <person name="Hill R."/>
        </authorList>
    </citation>
    <scope>NUCLEOTIDE SEQUENCE</scope>
    <source>
        <strain evidence="4">IMI 360193</strain>
    </source>
</reference>
<dbReference type="Pfam" id="PF24800">
    <property type="entry name" value="DUF7702"/>
    <property type="match status" value="1"/>
</dbReference>